<keyword evidence="2" id="KW-1185">Reference proteome</keyword>
<protein>
    <submittedName>
        <fullName evidence="1">Uncharacterized protein</fullName>
    </submittedName>
</protein>
<evidence type="ECO:0000313" key="1">
    <source>
        <dbReference type="EMBL" id="GAA3572407.1"/>
    </source>
</evidence>
<evidence type="ECO:0000313" key="2">
    <source>
        <dbReference type="Proteomes" id="UP001500767"/>
    </source>
</evidence>
<reference evidence="2" key="1">
    <citation type="journal article" date="2019" name="Int. J. Syst. Evol. Microbiol.">
        <title>The Global Catalogue of Microorganisms (GCM) 10K type strain sequencing project: providing services to taxonomists for standard genome sequencing and annotation.</title>
        <authorList>
            <consortium name="The Broad Institute Genomics Platform"/>
            <consortium name="The Broad Institute Genome Sequencing Center for Infectious Disease"/>
            <person name="Wu L."/>
            <person name="Ma J."/>
        </authorList>
    </citation>
    <scope>NUCLEOTIDE SEQUENCE [LARGE SCALE GENOMIC DNA]</scope>
    <source>
        <strain evidence="2">JCM 16540</strain>
    </source>
</reference>
<organism evidence="1 2">
    <name type="scientific">Microlunatus spumicola</name>
    <dbReference type="NCBI Taxonomy" id="81499"/>
    <lineage>
        <taxon>Bacteria</taxon>
        <taxon>Bacillati</taxon>
        <taxon>Actinomycetota</taxon>
        <taxon>Actinomycetes</taxon>
        <taxon>Propionibacteriales</taxon>
        <taxon>Propionibacteriaceae</taxon>
        <taxon>Microlunatus</taxon>
    </lineage>
</organism>
<dbReference type="Proteomes" id="UP001500767">
    <property type="component" value="Unassembled WGS sequence"/>
</dbReference>
<dbReference type="EMBL" id="BAAAYR010000004">
    <property type="protein sequence ID" value="GAA3572407.1"/>
    <property type="molecule type" value="Genomic_DNA"/>
</dbReference>
<accession>A0ABP6XU92</accession>
<sequence>MTRVAVGSVGVRVPDVGEVTAPPRGSVPVAVAVLTTAPASTSACVMAYVPVQEVPAPGCRVLVGQVTEPRRGSEIPRFVTVSVPVLVTAKR</sequence>
<proteinExistence type="predicted"/>
<gene>
    <name evidence="1" type="ORF">GCM10022197_31410</name>
</gene>
<name>A0ABP6XU92_9ACTN</name>
<comment type="caution">
    <text evidence="1">The sequence shown here is derived from an EMBL/GenBank/DDBJ whole genome shotgun (WGS) entry which is preliminary data.</text>
</comment>